<evidence type="ECO:0000256" key="3">
    <source>
        <dbReference type="ARBA" id="ARBA00023274"/>
    </source>
</evidence>
<dbReference type="InterPro" id="IPR030826">
    <property type="entry name" value="Ribosomal_bTHX/bTHXc/bTHXm"/>
</dbReference>
<evidence type="ECO:0000313" key="5">
    <source>
        <dbReference type="EMBL" id="MVM34767.1"/>
    </source>
</evidence>
<evidence type="ECO:0000256" key="2">
    <source>
        <dbReference type="ARBA" id="ARBA00022980"/>
    </source>
</evidence>
<gene>
    <name evidence="5" type="ORF">GO755_32365</name>
</gene>
<dbReference type="GO" id="GO:0005840">
    <property type="term" value="C:ribosome"/>
    <property type="evidence" value="ECO:0007669"/>
    <property type="project" value="UniProtKB-KW"/>
</dbReference>
<protein>
    <submittedName>
        <fullName evidence="5">30S ribosomal protein THX</fullName>
    </submittedName>
</protein>
<dbReference type="EMBL" id="WPIN01000018">
    <property type="protein sequence ID" value="MVM34767.1"/>
    <property type="molecule type" value="Genomic_DNA"/>
</dbReference>
<dbReference type="RefSeq" id="WP_157589586.1">
    <property type="nucleotide sequence ID" value="NZ_WPIN01000018.1"/>
</dbReference>
<evidence type="ECO:0000313" key="6">
    <source>
        <dbReference type="Proteomes" id="UP000436006"/>
    </source>
</evidence>
<reference evidence="5 6" key="1">
    <citation type="submission" date="2019-12" db="EMBL/GenBank/DDBJ databases">
        <title>Spirosoma sp. HMF4905 genome sequencing and assembly.</title>
        <authorList>
            <person name="Kang H."/>
            <person name="Cha I."/>
            <person name="Kim H."/>
            <person name="Joh K."/>
        </authorList>
    </citation>
    <scope>NUCLEOTIDE SEQUENCE [LARGE SCALE GENOMIC DNA]</scope>
    <source>
        <strain evidence="5 6">HMF4905</strain>
    </source>
</reference>
<keyword evidence="2 5" id="KW-0689">Ribosomal protein</keyword>
<evidence type="ECO:0000256" key="4">
    <source>
        <dbReference type="SAM" id="MobiDB-lite"/>
    </source>
</evidence>
<proteinExistence type="inferred from homology"/>
<accession>A0A7K1SLU7</accession>
<name>A0A7K1SLU7_9BACT</name>
<feature type="region of interest" description="Disordered" evidence="4">
    <location>
        <begin position="1"/>
        <end position="42"/>
    </location>
</feature>
<sequence>MGKGDQKSRKGKISMGSFGISRPRTSDRLTVPKKEPEPTGNV</sequence>
<comment type="caution">
    <text evidence="5">The sequence shown here is derived from an EMBL/GenBank/DDBJ whole genome shotgun (WGS) entry which is preliminary data.</text>
</comment>
<dbReference type="NCBIfam" id="TIGR04560">
    <property type="entry name" value="ribo_THX"/>
    <property type="match status" value="1"/>
</dbReference>
<keyword evidence="6" id="KW-1185">Reference proteome</keyword>
<evidence type="ECO:0000256" key="1">
    <source>
        <dbReference type="ARBA" id="ARBA00010834"/>
    </source>
</evidence>
<dbReference type="GO" id="GO:1990904">
    <property type="term" value="C:ribonucleoprotein complex"/>
    <property type="evidence" value="ECO:0007669"/>
    <property type="project" value="UniProtKB-KW"/>
</dbReference>
<dbReference type="AlphaFoldDB" id="A0A7K1SLU7"/>
<feature type="compositionally biased region" description="Basic and acidic residues" evidence="4">
    <location>
        <begin position="24"/>
        <end position="42"/>
    </location>
</feature>
<organism evidence="5 6">
    <name type="scientific">Spirosoma arboris</name>
    <dbReference type="NCBI Taxonomy" id="2682092"/>
    <lineage>
        <taxon>Bacteria</taxon>
        <taxon>Pseudomonadati</taxon>
        <taxon>Bacteroidota</taxon>
        <taxon>Cytophagia</taxon>
        <taxon>Cytophagales</taxon>
        <taxon>Cytophagaceae</taxon>
        <taxon>Spirosoma</taxon>
    </lineage>
</organism>
<comment type="similarity">
    <text evidence="1">Belongs to the bacterial ribosomal protein bTHX family.</text>
</comment>
<keyword evidence="3" id="KW-0687">Ribonucleoprotein</keyword>
<dbReference type="Proteomes" id="UP000436006">
    <property type="component" value="Unassembled WGS sequence"/>
</dbReference>